<feature type="transmembrane region" description="Helical" evidence="10">
    <location>
        <begin position="7"/>
        <end position="26"/>
    </location>
</feature>
<accession>A0A4R8DTU3</accession>
<dbReference type="PANTHER" id="PTHR43065:SF10">
    <property type="entry name" value="PEROXIDE STRESS-ACTIVATED HISTIDINE KINASE MAK3"/>
    <property type="match status" value="1"/>
</dbReference>
<comment type="subcellular location">
    <subcellularLocation>
        <location evidence="2">Membrane</location>
    </subcellularLocation>
</comment>
<evidence type="ECO:0000256" key="2">
    <source>
        <dbReference type="ARBA" id="ARBA00004370"/>
    </source>
</evidence>
<dbReference type="SMART" id="SM00387">
    <property type="entry name" value="HATPase_c"/>
    <property type="match status" value="1"/>
</dbReference>
<dbReference type="PRINTS" id="PR00344">
    <property type="entry name" value="BCTRLSENSOR"/>
</dbReference>
<dbReference type="InterPro" id="IPR003660">
    <property type="entry name" value="HAMP_dom"/>
</dbReference>
<name>A0A4R8DTU3_9BACT</name>
<dbReference type="SMART" id="SM00304">
    <property type="entry name" value="HAMP"/>
    <property type="match status" value="1"/>
</dbReference>
<organism evidence="13 14">
    <name type="scientific">Dinghuibacter silviterrae</name>
    <dbReference type="NCBI Taxonomy" id="1539049"/>
    <lineage>
        <taxon>Bacteria</taxon>
        <taxon>Pseudomonadati</taxon>
        <taxon>Bacteroidota</taxon>
        <taxon>Chitinophagia</taxon>
        <taxon>Chitinophagales</taxon>
        <taxon>Chitinophagaceae</taxon>
        <taxon>Dinghuibacter</taxon>
    </lineage>
</organism>
<sequence length="404" mass="45138">MRLRTKFILLVVLLHATLLVLSFMVWRSTPLVFILSEAVLVGSLAISWSLYRQLIRPLRMLMEGIEAIRDKDFTVKFRPTGKYEMDQLIDVYNRMIDELRAERTRQEEQHFFLDRLIQTSPTGIIILDFDGRVQQVNPAAAPLLSEELFAFLRALPTGGSRVVKLHGVHTYKLQKSQFMDRGFPRQFVMIEELTAELLAAEKDTYGKVIRMMAHEVNNTIGPVNSIIQTVSAGHPLPPPLHEALTAAFQRNQHLNHFVRNFAELVKLPPPVLQPVDLHLIAVSVAQLMSSQFPVTLTLSPGSFMVSADVLQMEQALVNIVKNAIEAIDGSGAVNISSSGRCLVVTDNGRGIPADAPLFTPFYSTKKDGQGIGLTLVREILVQHGCEFSLLTSEGVTRFTIQFPD</sequence>
<evidence type="ECO:0000256" key="3">
    <source>
        <dbReference type="ARBA" id="ARBA00012438"/>
    </source>
</evidence>
<dbReference type="Pfam" id="PF02518">
    <property type="entry name" value="HATPase_c"/>
    <property type="match status" value="1"/>
</dbReference>
<feature type="domain" description="HAMP" evidence="12">
    <location>
        <begin position="52"/>
        <end position="104"/>
    </location>
</feature>
<dbReference type="OrthoDB" id="1931120at2"/>
<dbReference type="PROSITE" id="PS50109">
    <property type="entry name" value="HIS_KIN"/>
    <property type="match status" value="1"/>
</dbReference>
<dbReference type="Gene3D" id="6.10.340.10">
    <property type="match status" value="1"/>
</dbReference>
<dbReference type="GO" id="GO:0000160">
    <property type="term" value="P:phosphorelay signal transduction system"/>
    <property type="evidence" value="ECO:0007669"/>
    <property type="project" value="UniProtKB-KW"/>
</dbReference>
<keyword evidence="14" id="KW-1185">Reference proteome</keyword>
<evidence type="ECO:0000313" key="14">
    <source>
        <dbReference type="Proteomes" id="UP000294498"/>
    </source>
</evidence>
<dbReference type="GO" id="GO:0004673">
    <property type="term" value="F:protein histidine kinase activity"/>
    <property type="evidence" value="ECO:0007669"/>
    <property type="project" value="UniProtKB-EC"/>
</dbReference>
<dbReference type="Proteomes" id="UP000294498">
    <property type="component" value="Unassembled WGS sequence"/>
</dbReference>
<dbReference type="SUPFAM" id="SSF158472">
    <property type="entry name" value="HAMP domain-like"/>
    <property type="match status" value="1"/>
</dbReference>
<dbReference type="Pfam" id="PF13188">
    <property type="entry name" value="PAS_8"/>
    <property type="match status" value="1"/>
</dbReference>
<keyword evidence="8" id="KW-0067">ATP-binding</keyword>
<keyword evidence="10" id="KW-1133">Transmembrane helix</keyword>
<dbReference type="InterPro" id="IPR000014">
    <property type="entry name" value="PAS"/>
</dbReference>
<keyword evidence="7" id="KW-0418">Kinase</keyword>
<keyword evidence="4" id="KW-0597">Phosphoprotein</keyword>
<evidence type="ECO:0000256" key="5">
    <source>
        <dbReference type="ARBA" id="ARBA00022679"/>
    </source>
</evidence>
<keyword evidence="10" id="KW-0472">Membrane</keyword>
<dbReference type="PANTHER" id="PTHR43065">
    <property type="entry name" value="SENSOR HISTIDINE KINASE"/>
    <property type="match status" value="1"/>
</dbReference>
<evidence type="ECO:0000256" key="4">
    <source>
        <dbReference type="ARBA" id="ARBA00022553"/>
    </source>
</evidence>
<gene>
    <name evidence="13" type="ORF">EDB95_1576</name>
</gene>
<keyword evidence="10" id="KW-0812">Transmembrane</keyword>
<evidence type="ECO:0000256" key="8">
    <source>
        <dbReference type="ARBA" id="ARBA00022840"/>
    </source>
</evidence>
<dbReference type="CDD" id="cd06225">
    <property type="entry name" value="HAMP"/>
    <property type="match status" value="1"/>
</dbReference>
<keyword evidence="5" id="KW-0808">Transferase</keyword>
<dbReference type="SUPFAM" id="SSF55874">
    <property type="entry name" value="ATPase domain of HSP90 chaperone/DNA topoisomerase II/histidine kinase"/>
    <property type="match status" value="1"/>
</dbReference>
<evidence type="ECO:0000259" key="11">
    <source>
        <dbReference type="PROSITE" id="PS50109"/>
    </source>
</evidence>
<dbReference type="InterPro" id="IPR036890">
    <property type="entry name" value="HATPase_C_sf"/>
</dbReference>
<dbReference type="InterPro" id="IPR003594">
    <property type="entry name" value="HATPase_dom"/>
</dbReference>
<keyword evidence="9" id="KW-0902">Two-component regulatory system</keyword>
<feature type="domain" description="Histidine kinase" evidence="11">
    <location>
        <begin position="211"/>
        <end position="404"/>
    </location>
</feature>
<reference evidence="13 14" key="1">
    <citation type="submission" date="2019-03" db="EMBL/GenBank/DDBJ databases">
        <title>Genomic Encyclopedia of Type Strains, Phase IV (KMG-IV): sequencing the most valuable type-strain genomes for metagenomic binning, comparative biology and taxonomic classification.</title>
        <authorList>
            <person name="Goeker M."/>
        </authorList>
    </citation>
    <scope>NUCLEOTIDE SEQUENCE [LARGE SCALE GENOMIC DNA]</scope>
    <source>
        <strain evidence="13 14">DSM 100059</strain>
    </source>
</reference>
<comment type="caution">
    <text evidence="13">The sequence shown here is derived from an EMBL/GenBank/DDBJ whole genome shotgun (WGS) entry which is preliminary data.</text>
</comment>
<dbReference type="InterPro" id="IPR004358">
    <property type="entry name" value="Sig_transdc_His_kin-like_C"/>
</dbReference>
<dbReference type="InterPro" id="IPR035965">
    <property type="entry name" value="PAS-like_dom_sf"/>
</dbReference>
<evidence type="ECO:0000256" key="1">
    <source>
        <dbReference type="ARBA" id="ARBA00000085"/>
    </source>
</evidence>
<proteinExistence type="predicted"/>
<evidence type="ECO:0000313" key="13">
    <source>
        <dbReference type="EMBL" id="TDX00551.1"/>
    </source>
</evidence>
<dbReference type="InterPro" id="IPR005467">
    <property type="entry name" value="His_kinase_dom"/>
</dbReference>
<dbReference type="PROSITE" id="PS50885">
    <property type="entry name" value="HAMP"/>
    <property type="match status" value="1"/>
</dbReference>
<evidence type="ECO:0000256" key="10">
    <source>
        <dbReference type="SAM" id="Phobius"/>
    </source>
</evidence>
<dbReference type="EC" id="2.7.13.3" evidence="3"/>
<keyword evidence="6" id="KW-0547">Nucleotide-binding</keyword>
<dbReference type="GO" id="GO:0005524">
    <property type="term" value="F:ATP binding"/>
    <property type="evidence" value="ECO:0007669"/>
    <property type="project" value="UniProtKB-KW"/>
</dbReference>
<dbReference type="Pfam" id="PF00672">
    <property type="entry name" value="HAMP"/>
    <property type="match status" value="1"/>
</dbReference>
<comment type="catalytic activity">
    <reaction evidence="1">
        <text>ATP + protein L-histidine = ADP + protein N-phospho-L-histidine.</text>
        <dbReference type="EC" id="2.7.13.3"/>
    </reaction>
</comment>
<dbReference type="Gene3D" id="3.30.565.10">
    <property type="entry name" value="Histidine kinase-like ATPase, C-terminal domain"/>
    <property type="match status" value="1"/>
</dbReference>
<dbReference type="GO" id="GO:0016020">
    <property type="term" value="C:membrane"/>
    <property type="evidence" value="ECO:0007669"/>
    <property type="project" value="UniProtKB-SubCell"/>
</dbReference>
<evidence type="ECO:0000256" key="9">
    <source>
        <dbReference type="ARBA" id="ARBA00023012"/>
    </source>
</evidence>
<dbReference type="SUPFAM" id="SSF55785">
    <property type="entry name" value="PYP-like sensor domain (PAS domain)"/>
    <property type="match status" value="1"/>
</dbReference>
<dbReference type="EMBL" id="SODV01000001">
    <property type="protein sequence ID" value="TDX00551.1"/>
    <property type="molecule type" value="Genomic_DNA"/>
</dbReference>
<evidence type="ECO:0000259" key="12">
    <source>
        <dbReference type="PROSITE" id="PS50885"/>
    </source>
</evidence>
<dbReference type="RefSeq" id="WP_133992317.1">
    <property type="nucleotide sequence ID" value="NZ_SODV01000001.1"/>
</dbReference>
<evidence type="ECO:0000256" key="6">
    <source>
        <dbReference type="ARBA" id="ARBA00022741"/>
    </source>
</evidence>
<feature type="transmembrane region" description="Helical" evidence="10">
    <location>
        <begin position="32"/>
        <end position="51"/>
    </location>
</feature>
<dbReference type="CDD" id="cd00075">
    <property type="entry name" value="HATPase"/>
    <property type="match status" value="1"/>
</dbReference>
<protein>
    <recommendedName>
        <fullName evidence="3">histidine kinase</fullName>
        <ecNumber evidence="3">2.7.13.3</ecNumber>
    </recommendedName>
</protein>
<dbReference type="AlphaFoldDB" id="A0A4R8DTU3"/>
<evidence type="ECO:0000256" key="7">
    <source>
        <dbReference type="ARBA" id="ARBA00022777"/>
    </source>
</evidence>